<comment type="similarity">
    <text evidence="1">Belongs to the initiator RepB protein family.</text>
</comment>
<evidence type="ECO:0000256" key="1">
    <source>
        <dbReference type="ARBA" id="ARBA00038283"/>
    </source>
</evidence>
<dbReference type="InterPro" id="IPR036390">
    <property type="entry name" value="WH_DNA-bd_sf"/>
</dbReference>
<reference evidence="4" key="1">
    <citation type="journal article" date="2002" name="J. Bacteriol.">
        <title>Characterization of two cryptic Helicobacter pylori plasmids: a putative source for horizontal gene transfer and gene shuffling.</title>
        <authorList>
            <person name="Hofreuter D."/>
            <person name="Haas R."/>
        </authorList>
    </citation>
    <scope>NUCLEOTIDE SEQUENCE</scope>
    <source>
        <strain evidence="4">P8</strain>
        <plasmid evidence="4">pHel4</plasmid>
    </source>
</reference>
<dbReference type="Pfam" id="PF21205">
    <property type="entry name" value="Rep3_C"/>
    <property type="match status" value="1"/>
</dbReference>
<dbReference type="GO" id="GO:0003887">
    <property type="term" value="F:DNA-directed DNA polymerase activity"/>
    <property type="evidence" value="ECO:0007669"/>
    <property type="project" value="InterPro"/>
</dbReference>
<dbReference type="Pfam" id="PF01051">
    <property type="entry name" value="Rep3_N"/>
    <property type="match status" value="1"/>
</dbReference>
<accession>Q8L2W2</accession>
<evidence type="ECO:0000256" key="2">
    <source>
        <dbReference type="SAM" id="Coils"/>
    </source>
</evidence>
<gene>
    <name evidence="4" type="primary">RepA</name>
</gene>
<dbReference type="InterPro" id="IPR000525">
    <property type="entry name" value="Initiator_Rep_WH1"/>
</dbReference>
<geneLocation type="plasmid" evidence="4">
    <name>pHel4</name>
</geneLocation>
<keyword evidence="2" id="KW-0175">Coiled coil</keyword>
<sequence length="541" mass="64130">MPMNTNFEQLRKQELELRKLLEELETLPQTPQIKLQKQKIQTYIDKITPSILSGFDQKFKEIIENLSNEFEKEKSTPLKEPQTTPTPCKDLVVSTPKDNTYTTYHNNANKVNLGKLSEREANLLFAIFQRLKDQGNTLIRFEPQDLKRMIMVKSNLTNRQLLQILKNLLDNIGGANFWIIREHVENGEIYEDHTSYMLFKQFDIRIHKPTQTIEYLEVQLNDSYHYLLNNLGMGGQYTSFKLLEFQRVRGKYAKTLYRLLKQYKSTGILSVEWDQFRELLDIPKDYKMENIDQKVLTPSLKELRKIYPFEHLSYKKERKSHDKRKVTHIDFYFEQLPQSETKQQKQKDKQRAQRDIKLIAWDIHNQIAKRNAKATIEARFLELKTLIGYQFRHNNGTILQIDNATFEKNQMFLHVSTSKNSQKFLVSNKTFALELLFVNGYSLKKDSFLEEIDPPKIHPITNEPIKEFDEYIGKTINITNFNVDQCPEGINNYLKITRIAKLNDNRICVSVQDVDKPEKLLKPFIAKDKKHLKNWFKKHYR</sequence>
<dbReference type="InterPro" id="IPR036388">
    <property type="entry name" value="WH-like_DNA-bd_sf"/>
</dbReference>
<dbReference type="SUPFAM" id="SSF46785">
    <property type="entry name" value="Winged helix' DNA-binding domain"/>
    <property type="match status" value="1"/>
</dbReference>
<dbReference type="Gene3D" id="1.10.10.10">
    <property type="entry name" value="Winged helix-like DNA-binding domain superfamily/Winged helix DNA-binding domain"/>
    <property type="match status" value="1"/>
</dbReference>
<keyword evidence="4" id="KW-0614">Plasmid</keyword>
<dbReference type="RefSeq" id="WP_011117065.1">
    <property type="nucleotide sequence ID" value="NC_004950.1"/>
</dbReference>
<feature type="coiled-coil region" evidence="2">
    <location>
        <begin position="3"/>
        <end position="30"/>
    </location>
</feature>
<protein>
    <submittedName>
        <fullName evidence="4">Replication initiation protein A</fullName>
    </submittedName>
</protein>
<evidence type="ECO:0000259" key="3">
    <source>
        <dbReference type="Pfam" id="PF01051"/>
    </source>
</evidence>
<dbReference type="EMBL" id="AF469112">
    <property type="protein sequence ID" value="AAM22654.1"/>
    <property type="molecule type" value="Genomic_DNA"/>
</dbReference>
<evidence type="ECO:0000313" key="4">
    <source>
        <dbReference type="EMBL" id="AAM22654.1"/>
    </source>
</evidence>
<feature type="domain" description="Initiator Rep protein WH1" evidence="3">
    <location>
        <begin position="103"/>
        <end position="261"/>
    </location>
</feature>
<proteinExistence type="inferred from homology"/>
<name>Q8L2W2_HELPX</name>
<dbReference type="AlphaFoldDB" id="Q8L2W2"/>
<dbReference type="GO" id="GO:0006270">
    <property type="term" value="P:DNA replication initiation"/>
    <property type="evidence" value="ECO:0007669"/>
    <property type="project" value="InterPro"/>
</dbReference>
<organism evidence="4">
    <name type="scientific">Helicobacter pylori</name>
    <name type="common">Campylobacter pylori</name>
    <dbReference type="NCBI Taxonomy" id="210"/>
    <lineage>
        <taxon>Bacteria</taxon>
        <taxon>Pseudomonadati</taxon>
        <taxon>Campylobacterota</taxon>
        <taxon>Epsilonproteobacteria</taxon>
        <taxon>Campylobacterales</taxon>
        <taxon>Helicobacteraceae</taxon>
        <taxon>Helicobacter</taxon>
    </lineage>
</organism>